<dbReference type="Gene3D" id="3.40.1190.20">
    <property type="match status" value="1"/>
</dbReference>
<sequence>MDMKFWQKQEPGKPLFPDVEWNKPERRDQAGKLGIIGGNKLGFLAVAESYQESLKTGVGEARVLLPDALKKNVPANMTDVLFAPTNQSGSLANEALTETLALERWADVLLLCGDAGRNSQTAIVYEELIKKSEIPVVLTRDAIDLVQNSFQEILDNPHVVFIASLAQVQKIFRAIFYPKMITFSIQLSQLVEALHKFTITYPVTICVFHADNLIIAHSGEVVTQKWDAPMAIWRGTVGARAASYLIWSPKAPLAAISTAISLHKKIAQNGRLSPEAASGTAGRT</sequence>
<dbReference type="InterPro" id="IPR029056">
    <property type="entry name" value="Ribokinase-like"/>
</dbReference>
<dbReference type="KEGG" id="mnd:KOY48_02095"/>
<keyword evidence="2" id="KW-1185">Reference proteome</keyword>
<name>A0A8F1SBF7_9BACT</name>
<evidence type="ECO:0000313" key="1">
    <source>
        <dbReference type="EMBL" id="QWQ32618.1"/>
    </source>
</evidence>
<dbReference type="SUPFAM" id="SSF53613">
    <property type="entry name" value="Ribokinase-like"/>
    <property type="match status" value="1"/>
</dbReference>
<proteinExistence type="predicted"/>
<evidence type="ECO:0000313" key="2">
    <source>
        <dbReference type="Proteomes" id="UP000679129"/>
    </source>
</evidence>
<dbReference type="AlphaFoldDB" id="A0A8F1SBF7"/>
<gene>
    <name evidence="1" type="ORF">KOY48_02095</name>
</gene>
<reference evidence="1" key="1">
    <citation type="submission" date="2021-06" db="EMBL/GenBank/DDBJ databases">
        <title>An adapted protocol for Saccharibacteria cultivation: two new species join this phylum of Candidate Phyla Radiations.</title>
        <authorList>
            <person name="Ibrahim A."/>
            <person name="Maatouk M."/>
            <person name="Zgheib R."/>
            <person name="Haddad G."/>
            <person name="Bou Khalil J."/>
            <person name="Raoult D."/>
            <person name="Bittar F."/>
        </authorList>
    </citation>
    <scope>NUCLEOTIDE SEQUENCE</scope>
    <source>
        <strain evidence="1">IHU1</strain>
    </source>
</reference>
<accession>A0A8F1SBF7</accession>
<protein>
    <submittedName>
        <fullName evidence="1">Uncharacterized protein</fullName>
    </submittedName>
</protein>
<dbReference type="Proteomes" id="UP000679129">
    <property type="component" value="Chromosome"/>
</dbReference>
<dbReference type="EMBL" id="CP076460">
    <property type="protein sequence ID" value="QWQ32618.1"/>
    <property type="molecule type" value="Genomic_DNA"/>
</dbReference>
<organism evidence="1 2">
    <name type="scientific">Candidatus Minimicrobia naudis</name>
    <dbReference type="NCBI Taxonomy" id="2841263"/>
    <lineage>
        <taxon>Bacteria</taxon>
        <taxon>Candidatus Saccharimonadota</taxon>
        <taxon>Candidatus Saccharimonadota incertae sedis</taxon>
        <taxon>Candidatus Minimicrobia</taxon>
    </lineage>
</organism>